<organism evidence="2 3">
    <name type="scientific">Papaver atlanticum</name>
    <dbReference type="NCBI Taxonomy" id="357466"/>
    <lineage>
        <taxon>Eukaryota</taxon>
        <taxon>Viridiplantae</taxon>
        <taxon>Streptophyta</taxon>
        <taxon>Embryophyta</taxon>
        <taxon>Tracheophyta</taxon>
        <taxon>Spermatophyta</taxon>
        <taxon>Magnoliopsida</taxon>
        <taxon>Ranunculales</taxon>
        <taxon>Papaveraceae</taxon>
        <taxon>Papaveroideae</taxon>
        <taxon>Papaver</taxon>
    </lineage>
</organism>
<dbReference type="InterPro" id="IPR008974">
    <property type="entry name" value="TRAF-like"/>
</dbReference>
<keyword evidence="1" id="KW-0472">Membrane</keyword>
<evidence type="ECO:0000256" key="1">
    <source>
        <dbReference type="SAM" id="Phobius"/>
    </source>
</evidence>
<evidence type="ECO:0000313" key="3">
    <source>
        <dbReference type="Proteomes" id="UP001202328"/>
    </source>
</evidence>
<dbReference type="EMBL" id="JAJJMB010004025">
    <property type="protein sequence ID" value="KAI3944587.1"/>
    <property type="molecule type" value="Genomic_DNA"/>
</dbReference>
<comment type="caution">
    <text evidence="2">The sequence shown here is derived from an EMBL/GenBank/DDBJ whole genome shotgun (WGS) entry which is preliminary data.</text>
</comment>
<accession>A0AAD4T9W3</accession>
<feature type="transmembrane region" description="Helical" evidence="1">
    <location>
        <begin position="126"/>
        <end position="148"/>
    </location>
</feature>
<dbReference type="Gene3D" id="2.60.210.10">
    <property type="entry name" value="Apoptosis, Tumor Necrosis Factor Receptor Associated Protein 2, Chain A"/>
    <property type="match status" value="1"/>
</dbReference>
<proteinExistence type="predicted"/>
<feature type="transmembrane region" description="Helical" evidence="1">
    <location>
        <begin position="81"/>
        <end position="106"/>
    </location>
</feature>
<protein>
    <submittedName>
        <fullName evidence="2">Uncharacterized protein</fullName>
    </submittedName>
</protein>
<gene>
    <name evidence="2" type="ORF">MKW98_021045</name>
</gene>
<dbReference type="Proteomes" id="UP001202328">
    <property type="component" value="Unassembled WGS sequence"/>
</dbReference>
<evidence type="ECO:0000313" key="2">
    <source>
        <dbReference type="EMBL" id="KAI3944587.1"/>
    </source>
</evidence>
<keyword evidence="1" id="KW-0812">Transmembrane</keyword>
<keyword evidence="1" id="KW-1133">Transmembrane helix</keyword>
<name>A0AAD4T9W3_9MAGN</name>
<keyword evidence="3" id="KW-1185">Reference proteome</keyword>
<sequence length="183" mass="21165">MVDLSVSLMGFTDNNVNAVVAGERVPDKIMRKDADLSHSFPARSDESAKLGWSKFISRKELSDPANGYMDKEDSLMIGVKVFGVIGVMMLLRSILLLAKMLVMMMMLRIIRYCMKDVYERWLVSFLYIYMFRVLWWICSFGICNFLYFSMCCEKQMSRHIYVKIANESACFESLVCTKSEICI</sequence>
<dbReference type="AlphaFoldDB" id="A0AAD4T9W3"/>
<reference evidence="2" key="1">
    <citation type="submission" date="2022-04" db="EMBL/GenBank/DDBJ databases">
        <title>A functionally conserved STORR gene fusion in Papaver species that diverged 16.8 million years ago.</title>
        <authorList>
            <person name="Catania T."/>
        </authorList>
    </citation>
    <scope>NUCLEOTIDE SEQUENCE</scope>
    <source>
        <strain evidence="2">S-188037</strain>
    </source>
</reference>
<dbReference type="SUPFAM" id="SSF49599">
    <property type="entry name" value="TRAF domain-like"/>
    <property type="match status" value="1"/>
</dbReference>